<dbReference type="Pfam" id="PF00560">
    <property type="entry name" value="LRR_1"/>
    <property type="match status" value="1"/>
</dbReference>
<dbReference type="InterPro" id="IPR051848">
    <property type="entry name" value="PGIP"/>
</dbReference>
<dbReference type="InterPro" id="IPR001611">
    <property type="entry name" value="Leu-rich_rpt"/>
</dbReference>
<dbReference type="PANTHER" id="PTHR48059">
    <property type="entry name" value="POLYGALACTURONASE INHIBITOR 1"/>
    <property type="match status" value="1"/>
</dbReference>
<evidence type="ECO:0000313" key="2">
    <source>
        <dbReference type="EMBL" id="KAF3321491.1"/>
    </source>
</evidence>
<keyword evidence="3" id="KW-1185">Reference proteome</keyword>
<dbReference type="OrthoDB" id="676979at2759"/>
<dbReference type="InterPro" id="IPR032675">
    <property type="entry name" value="LRR_dom_sf"/>
</dbReference>
<evidence type="ECO:0000313" key="3">
    <source>
        <dbReference type="Proteomes" id="UP000623129"/>
    </source>
</evidence>
<sequence>MAMCQIQLKVLPGCGISICHSIDFVESYLRLVTCGNSMPQFFFANNTCLCGNPLPPCFNSAPAPMPVSTTQFDSAPTPAPAPVSTTLFELVPPPNSGDDEKNILLKMKEQLDNPEILRRWVKDDDYCGGFTYEYDSHVVVLCTDTGRVSDLIIRNLDVYAPFPDAICEFTELERLEIAHLPGLHCLIPSCISQHVKLGSLFTSKTSISGYVPYFSNNTNLYYIALSSNQLSGTIPQSLSTLPKLRSLDLGSNYLTGTIPKSYGSGNLFMIRVRNNLLSGDASFLFGKQMNDMELANNDFEFGPSFVEFSDKQHNLDLSHNKIYGNVPDSIASSDLLWNLNLSFNRLCGELPKSGNMGRFNAAVFANNTCLCGNPLPPCFNLAPAPTPESTTPQVPL</sequence>
<dbReference type="SUPFAM" id="SSF52058">
    <property type="entry name" value="L domain-like"/>
    <property type="match status" value="1"/>
</dbReference>
<comment type="caution">
    <text evidence="2">The sequence shown here is derived from an EMBL/GenBank/DDBJ whole genome shotgun (WGS) entry which is preliminary data.</text>
</comment>
<dbReference type="Proteomes" id="UP000623129">
    <property type="component" value="Unassembled WGS sequence"/>
</dbReference>
<reference evidence="2" key="1">
    <citation type="submission" date="2020-01" db="EMBL/GenBank/DDBJ databases">
        <title>Genome sequence of Kobresia littledalei, the first chromosome-level genome in the family Cyperaceae.</title>
        <authorList>
            <person name="Qu G."/>
        </authorList>
    </citation>
    <scope>NUCLEOTIDE SEQUENCE</scope>
    <source>
        <strain evidence="2">C.B.Clarke</strain>
        <tissue evidence="2">Leaf</tissue>
    </source>
</reference>
<gene>
    <name evidence="2" type="ORF">FCM35_KLT14744</name>
</gene>
<name>A0A833V027_9POAL</name>
<dbReference type="EMBL" id="SWLB01000027">
    <property type="protein sequence ID" value="KAF3321491.1"/>
    <property type="molecule type" value="Genomic_DNA"/>
</dbReference>
<accession>A0A833V027</accession>
<dbReference type="AlphaFoldDB" id="A0A833V027"/>
<evidence type="ECO:0000256" key="1">
    <source>
        <dbReference type="ARBA" id="ARBA00004196"/>
    </source>
</evidence>
<dbReference type="Pfam" id="PF13855">
    <property type="entry name" value="LRR_8"/>
    <property type="match status" value="1"/>
</dbReference>
<proteinExistence type="predicted"/>
<dbReference type="Gene3D" id="3.80.10.10">
    <property type="entry name" value="Ribonuclease Inhibitor"/>
    <property type="match status" value="1"/>
</dbReference>
<comment type="subcellular location">
    <subcellularLocation>
        <location evidence="1">Cell envelope</location>
    </subcellularLocation>
</comment>
<protein>
    <submittedName>
        <fullName evidence="2">Polygalacturonase inhibitor 1-like protein</fullName>
    </submittedName>
</protein>
<organism evidence="2 3">
    <name type="scientific">Carex littledalei</name>
    <dbReference type="NCBI Taxonomy" id="544730"/>
    <lineage>
        <taxon>Eukaryota</taxon>
        <taxon>Viridiplantae</taxon>
        <taxon>Streptophyta</taxon>
        <taxon>Embryophyta</taxon>
        <taxon>Tracheophyta</taxon>
        <taxon>Spermatophyta</taxon>
        <taxon>Magnoliopsida</taxon>
        <taxon>Liliopsida</taxon>
        <taxon>Poales</taxon>
        <taxon>Cyperaceae</taxon>
        <taxon>Cyperoideae</taxon>
        <taxon>Cariceae</taxon>
        <taxon>Carex</taxon>
        <taxon>Carex subgen. Euthyceras</taxon>
    </lineage>
</organism>
<dbReference type="PANTHER" id="PTHR48059:SF23">
    <property type="entry name" value="LEUCINE-RICH REPEAT-CONTAINING N-TERMINAL PLANT-TYPE DOMAIN-CONTAINING PROTEIN"/>
    <property type="match status" value="1"/>
</dbReference>